<dbReference type="Proteomes" id="UP001386955">
    <property type="component" value="Unassembled WGS sequence"/>
</dbReference>
<sequence length="68" mass="7425">MIAIVDCYVSYASKKVILSLLITFEASSAANENAFRATEGSLHCPHAAAKLESVTDPSQFRFSQPYLD</sequence>
<gene>
    <name evidence="1" type="ORF">VNO78_15146</name>
</gene>
<evidence type="ECO:0000313" key="2">
    <source>
        <dbReference type="Proteomes" id="UP001386955"/>
    </source>
</evidence>
<protein>
    <submittedName>
        <fullName evidence="1">Uncharacterized protein</fullName>
    </submittedName>
</protein>
<comment type="caution">
    <text evidence="1">The sequence shown here is derived from an EMBL/GenBank/DDBJ whole genome shotgun (WGS) entry which is preliminary data.</text>
</comment>
<name>A0AAN9SDL8_PSOTE</name>
<dbReference type="AlphaFoldDB" id="A0AAN9SDL8"/>
<dbReference type="EMBL" id="JAYMYS010000004">
    <property type="protein sequence ID" value="KAK7394614.1"/>
    <property type="molecule type" value="Genomic_DNA"/>
</dbReference>
<accession>A0AAN9SDL8</accession>
<reference evidence="1 2" key="1">
    <citation type="submission" date="2024-01" db="EMBL/GenBank/DDBJ databases">
        <title>The genomes of 5 underutilized Papilionoideae crops provide insights into root nodulation and disease resistanc.</title>
        <authorList>
            <person name="Jiang F."/>
        </authorList>
    </citation>
    <scope>NUCLEOTIDE SEQUENCE [LARGE SCALE GENOMIC DNA]</scope>
    <source>
        <strain evidence="1">DUOXIRENSHENG_FW03</strain>
        <tissue evidence="1">Leaves</tissue>
    </source>
</reference>
<evidence type="ECO:0000313" key="1">
    <source>
        <dbReference type="EMBL" id="KAK7394614.1"/>
    </source>
</evidence>
<organism evidence="1 2">
    <name type="scientific">Psophocarpus tetragonolobus</name>
    <name type="common">Winged bean</name>
    <name type="synonym">Dolichos tetragonolobus</name>
    <dbReference type="NCBI Taxonomy" id="3891"/>
    <lineage>
        <taxon>Eukaryota</taxon>
        <taxon>Viridiplantae</taxon>
        <taxon>Streptophyta</taxon>
        <taxon>Embryophyta</taxon>
        <taxon>Tracheophyta</taxon>
        <taxon>Spermatophyta</taxon>
        <taxon>Magnoliopsida</taxon>
        <taxon>eudicotyledons</taxon>
        <taxon>Gunneridae</taxon>
        <taxon>Pentapetalae</taxon>
        <taxon>rosids</taxon>
        <taxon>fabids</taxon>
        <taxon>Fabales</taxon>
        <taxon>Fabaceae</taxon>
        <taxon>Papilionoideae</taxon>
        <taxon>50 kb inversion clade</taxon>
        <taxon>NPAAA clade</taxon>
        <taxon>indigoferoid/millettioid clade</taxon>
        <taxon>Phaseoleae</taxon>
        <taxon>Psophocarpus</taxon>
    </lineage>
</organism>
<proteinExistence type="predicted"/>
<keyword evidence="2" id="KW-1185">Reference proteome</keyword>